<protein>
    <submittedName>
        <fullName evidence="1">Uncharacterized protein</fullName>
    </submittedName>
</protein>
<sequence length="121" mass="14336">MTTDKTMDTLWEELTTKLLKDFPIGRTLSIDSILYLIGLQEVGKLHDTFSRDDKINLIHVGTCKVLEPYGYYFFEYKDKEGWPFYRRTKDHLSLSEQQQKSLLKEAILSYFIKMDYLPTKP</sequence>
<dbReference type="AlphaFoldDB" id="A0A250FMD2"/>
<dbReference type="EMBL" id="CP022386">
    <property type="protein sequence ID" value="ATA86312.1"/>
    <property type="molecule type" value="Genomic_DNA"/>
</dbReference>
<dbReference type="Proteomes" id="UP000217250">
    <property type="component" value="Chromosome"/>
</dbReference>
<proteinExistence type="predicted"/>
<reference evidence="2" key="1">
    <citation type="submission" date="2017-06" db="EMBL/GenBank/DDBJ databases">
        <title>Capnocytophaga spp. assemblies.</title>
        <authorList>
            <person name="Gulvik C.A."/>
        </authorList>
    </citation>
    <scope>NUCLEOTIDE SEQUENCE [LARGE SCALE GENOMIC DNA]</scope>
    <source>
        <strain evidence="2">H1496</strain>
    </source>
</reference>
<evidence type="ECO:0000313" key="2">
    <source>
        <dbReference type="Proteomes" id="UP000217250"/>
    </source>
</evidence>
<evidence type="ECO:0000313" key="1">
    <source>
        <dbReference type="EMBL" id="ATA86312.1"/>
    </source>
</evidence>
<dbReference type="KEGG" id="cgh:CGC50_03530"/>
<name>A0A250FMD2_9FLAO</name>
<accession>A0A250FMD2</accession>
<gene>
    <name evidence="1" type="ORF">CGC50_03530</name>
</gene>
<dbReference type="OrthoDB" id="794480at2"/>
<organism evidence="1 2">
    <name type="scientific">Capnocytophaga gingivalis</name>
    <dbReference type="NCBI Taxonomy" id="1017"/>
    <lineage>
        <taxon>Bacteria</taxon>
        <taxon>Pseudomonadati</taxon>
        <taxon>Bacteroidota</taxon>
        <taxon>Flavobacteriia</taxon>
        <taxon>Flavobacteriales</taxon>
        <taxon>Flavobacteriaceae</taxon>
        <taxon>Capnocytophaga</taxon>
    </lineage>
</organism>